<evidence type="ECO:0008006" key="10">
    <source>
        <dbReference type="Google" id="ProtNLM"/>
    </source>
</evidence>
<dbReference type="Pfam" id="PF00441">
    <property type="entry name" value="Acyl-CoA_dh_1"/>
    <property type="match status" value="1"/>
</dbReference>
<dbReference type="OrthoDB" id="10251155at2759"/>
<dbReference type="InterPro" id="IPR009100">
    <property type="entry name" value="AcylCoA_DH/oxidase_NM_dom_sf"/>
</dbReference>
<keyword evidence="3 4" id="KW-0274">FAD</keyword>
<dbReference type="Gene3D" id="1.20.140.10">
    <property type="entry name" value="Butyryl-CoA Dehydrogenase, subunit A, domain 3"/>
    <property type="match status" value="1"/>
</dbReference>
<dbReference type="SUPFAM" id="SSF56645">
    <property type="entry name" value="Acyl-CoA dehydrogenase NM domain-like"/>
    <property type="match status" value="1"/>
</dbReference>
<proteinExistence type="inferred from homology"/>
<evidence type="ECO:0000256" key="2">
    <source>
        <dbReference type="ARBA" id="ARBA00022630"/>
    </source>
</evidence>
<gene>
    <name evidence="8" type="ORF">LAESUDRAFT_722826</name>
</gene>
<organism evidence="8 9">
    <name type="scientific">Laetiporus sulphureus 93-53</name>
    <dbReference type="NCBI Taxonomy" id="1314785"/>
    <lineage>
        <taxon>Eukaryota</taxon>
        <taxon>Fungi</taxon>
        <taxon>Dikarya</taxon>
        <taxon>Basidiomycota</taxon>
        <taxon>Agaricomycotina</taxon>
        <taxon>Agaricomycetes</taxon>
        <taxon>Polyporales</taxon>
        <taxon>Laetiporus</taxon>
    </lineage>
</organism>
<evidence type="ECO:0000259" key="7">
    <source>
        <dbReference type="Pfam" id="PF18158"/>
    </source>
</evidence>
<dbReference type="InterPro" id="IPR052904">
    <property type="entry name" value="Acyl-CoA_dehydrogenase-like"/>
</dbReference>
<protein>
    <recommendedName>
        <fullName evidence="10">Acyl-CoA dehydrogenase NM domain-like protein</fullName>
    </recommendedName>
</protein>
<dbReference type="Pfam" id="PF02770">
    <property type="entry name" value="Acyl-CoA_dh_M"/>
    <property type="match status" value="1"/>
</dbReference>
<feature type="domain" description="Acyl-CoA oxidase/dehydrogenase middle" evidence="6">
    <location>
        <begin position="172"/>
        <end position="290"/>
    </location>
</feature>
<dbReference type="Pfam" id="PF18158">
    <property type="entry name" value="AidB_N"/>
    <property type="match status" value="1"/>
</dbReference>
<dbReference type="InParanoid" id="A0A165FKU9"/>
<accession>A0A165FKU9</accession>
<evidence type="ECO:0000259" key="5">
    <source>
        <dbReference type="Pfam" id="PF00441"/>
    </source>
</evidence>
<dbReference type="EMBL" id="KV427612">
    <property type="protein sequence ID" value="KZT09123.1"/>
    <property type="molecule type" value="Genomic_DNA"/>
</dbReference>
<dbReference type="InterPro" id="IPR006091">
    <property type="entry name" value="Acyl-CoA_Oxase/DH_mid-dom"/>
</dbReference>
<dbReference type="SUPFAM" id="SSF47203">
    <property type="entry name" value="Acyl-CoA dehydrogenase C-terminal domain-like"/>
    <property type="match status" value="1"/>
</dbReference>
<dbReference type="AlphaFoldDB" id="A0A165FKU9"/>
<evidence type="ECO:0000256" key="1">
    <source>
        <dbReference type="ARBA" id="ARBA00009347"/>
    </source>
</evidence>
<dbReference type="Proteomes" id="UP000076871">
    <property type="component" value="Unassembled WGS sequence"/>
</dbReference>
<name>A0A165FKU9_9APHY</name>
<keyword evidence="2 4" id="KW-0285">Flavoprotein</keyword>
<dbReference type="PANTHER" id="PTHR42707">
    <property type="entry name" value="ACYL-COA DEHYDROGENASE"/>
    <property type="match status" value="1"/>
</dbReference>
<dbReference type="InterPro" id="IPR009075">
    <property type="entry name" value="AcylCo_DH/oxidase_C"/>
</dbReference>
<evidence type="ECO:0000256" key="3">
    <source>
        <dbReference type="ARBA" id="ARBA00022827"/>
    </source>
</evidence>
<reference evidence="8 9" key="1">
    <citation type="journal article" date="2016" name="Mol. Biol. Evol.">
        <title>Comparative Genomics of Early-Diverging Mushroom-Forming Fungi Provides Insights into the Origins of Lignocellulose Decay Capabilities.</title>
        <authorList>
            <person name="Nagy L.G."/>
            <person name="Riley R."/>
            <person name="Tritt A."/>
            <person name="Adam C."/>
            <person name="Daum C."/>
            <person name="Floudas D."/>
            <person name="Sun H."/>
            <person name="Yadav J.S."/>
            <person name="Pangilinan J."/>
            <person name="Larsson K.H."/>
            <person name="Matsuura K."/>
            <person name="Barry K."/>
            <person name="Labutti K."/>
            <person name="Kuo R."/>
            <person name="Ohm R.A."/>
            <person name="Bhattacharya S.S."/>
            <person name="Shirouzu T."/>
            <person name="Yoshinaga Y."/>
            <person name="Martin F.M."/>
            <person name="Grigoriev I.V."/>
            <person name="Hibbett D.S."/>
        </authorList>
    </citation>
    <scope>NUCLEOTIDE SEQUENCE [LARGE SCALE GENOMIC DNA]</scope>
    <source>
        <strain evidence="8 9">93-53</strain>
    </source>
</reference>
<sequence>MRIEEGFKPAPFTESHPYFSDPALSGLLKRLCPPGVFQDVELDLERFGEIVLTTMKALSKVSARPQFVQYDQWGQRVDELQTSEGWRGLKALFQQEGIVGIFYERKHREHSRVHGFAKILLAVGDSHSIDCPLSMTDGAARVIELIGTPALKQDVFSRLINRDPSLAFTAGQWMTERPGGSDISRTETTAASVMDSAPLPSHTYGPRYRLDGFKWFSSATDSDVSLALARTGTVAEGTRGLSLFLVPLRLPLLRQPGTPQPSPVSNHIYVHRLKNKIGTQTLPTAELSLQGSEGYILGTPGQGVKLITPVLNITRLHSATASVGHLRRCLAIATSYSTVRAIKGGQQLLKDNPLHVAELAKASVLYRALLHMLFGTIALLGKAECGVATKEEELRLRLLTPAVKAFAADKAATAMEECMTALGGAGYMTENEFGRMIQDALVEKIWEGTITVLSLDLVRAVSQSTALDAFISWAQKLLASCPTSLDTSLTVPLATLRTAISDVKEAFVAPIPALIPRPALLLFSHVACGLFLLEHAVWAFEAKEQTCDVDAEVFRRWVEEGGLSMAMADVRRAKAAPSDRLRVDGDLVYGTKAGHHPQRARL</sequence>
<evidence type="ECO:0000313" key="9">
    <source>
        <dbReference type="Proteomes" id="UP000076871"/>
    </source>
</evidence>
<dbReference type="Gene3D" id="6.10.250.600">
    <property type="match status" value="1"/>
</dbReference>
<comment type="similarity">
    <text evidence="1 4">Belongs to the acyl-CoA dehydrogenase family.</text>
</comment>
<dbReference type="GeneID" id="63825316"/>
<comment type="cofactor">
    <cofactor evidence="4">
        <name>FAD</name>
        <dbReference type="ChEBI" id="CHEBI:57692"/>
    </cofactor>
</comment>
<dbReference type="InterPro" id="IPR041504">
    <property type="entry name" value="AidB_N"/>
</dbReference>
<feature type="domain" description="Adaptive response protein AidB N-terminal" evidence="7">
    <location>
        <begin position="9"/>
        <end position="162"/>
    </location>
</feature>
<dbReference type="RefSeq" id="XP_040766863.1">
    <property type="nucleotide sequence ID" value="XM_040908287.1"/>
</dbReference>
<keyword evidence="4" id="KW-0560">Oxidoreductase</keyword>
<evidence type="ECO:0000256" key="4">
    <source>
        <dbReference type="RuleBase" id="RU362125"/>
    </source>
</evidence>
<dbReference type="GO" id="GO:0003995">
    <property type="term" value="F:acyl-CoA dehydrogenase activity"/>
    <property type="evidence" value="ECO:0007669"/>
    <property type="project" value="TreeGrafter"/>
</dbReference>
<dbReference type="PANTHER" id="PTHR42707:SF2">
    <property type="entry name" value="ACD11 DEHYDROGENASE"/>
    <property type="match status" value="1"/>
</dbReference>
<keyword evidence="9" id="KW-1185">Reference proteome</keyword>
<evidence type="ECO:0000259" key="6">
    <source>
        <dbReference type="Pfam" id="PF02770"/>
    </source>
</evidence>
<dbReference type="Gene3D" id="2.40.110.20">
    <property type="match status" value="1"/>
</dbReference>
<dbReference type="STRING" id="1314785.A0A165FKU9"/>
<evidence type="ECO:0000313" key="8">
    <source>
        <dbReference type="EMBL" id="KZT09123.1"/>
    </source>
</evidence>
<feature type="domain" description="Acyl-CoA dehydrogenase/oxidase C-terminal" evidence="5">
    <location>
        <begin position="301"/>
        <end position="460"/>
    </location>
</feature>
<dbReference type="InterPro" id="IPR036250">
    <property type="entry name" value="AcylCo_DH-like_C"/>
</dbReference>